<evidence type="ECO:0000256" key="9">
    <source>
        <dbReference type="SAM" id="Phobius"/>
    </source>
</evidence>
<comment type="subcellular location">
    <subcellularLocation>
        <location evidence="1">Vacuole membrane</location>
        <topology evidence="1">Multi-pass membrane protein</topology>
    </subcellularLocation>
</comment>
<keyword evidence="5 9" id="KW-0812">Transmembrane</keyword>
<dbReference type="Pfam" id="PF07690">
    <property type="entry name" value="MFS_1"/>
    <property type="match status" value="1"/>
</dbReference>
<feature type="transmembrane region" description="Helical" evidence="9">
    <location>
        <begin position="144"/>
        <end position="166"/>
    </location>
</feature>
<proteinExistence type="inferred from homology"/>
<evidence type="ECO:0000256" key="6">
    <source>
        <dbReference type="ARBA" id="ARBA00022989"/>
    </source>
</evidence>
<evidence type="ECO:0000256" key="2">
    <source>
        <dbReference type="ARBA" id="ARBA00008335"/>
    </source>
</evidence>
<evidence type="ECO:0000256" key="3">
    <source>
        <dbReference type="ARBA" id="ARBA00022448"/>
    </source>
</evidence>
<keyword evidence="4" id="KW-0926">Vacuole</keyword>
<reference evidence="10 11" key="1">
    <citation type="journal article" date="2018" name="Nat. Ecol. Evol.">
        <title>Pezizomycetes genomes reveal the molecular basis of ectomycorrhizal truffle lifestyle.</title>
        <authorList>
            <person name="Murat C."/>
            <person name="Payen T."/>
            <person name="Noel B."/>
            <person name="Kuo A."/>
            <person name="Morin E."/>
            <person name="Chen J."/>
            <person name="Kohler A."/>
            <person name="Krizsan K."/>
            <person name="Balestrini R."/>
            <person name="Da Silva C."/>
            <person name="Montanini B."/>
            <person name="Hainaut M."/>
            <person name="Levati E."/>
            <person name="Barry K.W."/>
            <person name="Belfiori B."/>
            <person name="Cichocki N."/>
            <person name="Clum A."/>
            <person name="Dockter R.B."/>
            <person name="Fauchery L."/>
            <person name="Guy J."/>
            <person name="Iotti M."/>
            <person name="Le Tacon F."/>
            <person name="Lindquist E.A."/>
            <person name="Lipzen A."/>
            <person name="Malagnac F."/>
            <person name="Mello A."/>
            <person name="Molinier V."/>
            <person name="Miyauchi S."/>
            <person name="Poulain J."/>
            <person name="Riccioni C."/>
            <person name="Rubini A."/>
            <person name="Sitrit Y."/>
            <person name="Splivallo R."/>
            <person name="Traeger S."/>
            <person name="Wang M."/>
            <person name="Zifcakova L."/>
            <person name="Wipf D."/>
            <person name="Zambonelli A."/>
            <person name="Paolocci F."/>
            <person name="Nowrousian M."/>
            <person name="Ottonello S."/>
            <person name="Baldrian P."/>
            <person name="Spatafora J.W."/>
            <person name="Henrissat B."/>
            <person name="Nagy L.G."/>
            <person name="Aury J.M."/>
            <person name="Wincker P."/>
            <person name="Grigoriev I.V."/>
            <person name="Bonfante P."/>
            <person name="Martin F.M."/>
        </authorList>
    </citation>
    <scope>NUCLEOTIDE SEQUENCE [LARGE SCALE GENOMIC DNA]</scope>
    <source>
        <strain evidence="10 11">ATCC MYA-4762</strain>
    </source>
</reference>
<dbReference type="EMBL" id="ML121587">
    <property type="protein sequence ID" value="RPB19615.1"/>
    <property type="molecule type" value="Genomic_DNA"/>
</dbReference>
<feature type="transmembrane region" description="Helical" evidence="9">
    <location>
        <begin position="186"/>
        <end position="208"/>
    </location>
</feature>
<feature type="transmembrane region" description="Helical" evidence="9">
    <location>
        <begin position="109"/>
        <end position="132"/>
    </location>
</feature>
<gene>
    <name evidence="10" type="ORF">L211DRAFT_625229</name>
</gene>
<dbReference type="GO" id="GO:0000329">
    <property type="term" value="C:fungal-type vacuole membrane"/>
    <property type="evidence" value="ECO:0007669"/>
    <property type="project" value="TreeGrafter"/>
</dbReference>
<dbReference type="PANTHER" id="PTHR21576">
    <property type="entry name" value="UNCHARACTERIZED NODULIN-LIKE PROTEIN"/>
    <property type="match status" value="1"/>
</dbReference>
<keyword evidence="7 9" id="KW-0472">Membrane</keyword>
<comment type="similarity">
    <text evidence="2">Belongs to the major facilitator superfamily.</text>
</comment>
<dbReference type="AlphaFoldDB" id="A0A3N4LNQ6"/>
<keyword evidence="6 9" id="KW-1133">Transmembrane helix</keyword>
<feature type="transmembrane region" description="Helical" evidence="9">
    <location>
        <begin position="385"/>
        <end position="413"/>
    </location>
</feature>
<evidence type="ECO:0000256" key="8">
    <source>
        <dbReference type="ARBA" id="ARBA00039330"/>
    </source>
</evidence>
<dbReference type="Gene3D" id="1.20.1250.20">
    <property type="entry name" value="MFS general substrate transporter like domains"/>
    <property type="match status" value="2"/>
</dbReference>
<dbReference type="PANTHER" id="PTHR21576:SF45">
    <property type="entry name" value="TRANSPORTER MCH1-RELATED"/>
    <property type="match status" value="1"/>
</dbReference>
<dbReference type="InParanoid" id="A0A3N4LNQ6"/>
<feature type="transmembrane region" description="Helical" evidence="9">
    <location>
        <begin position="495"/>
        <end position="515"/>
    </location>
</feature>
<dbReference type="OrthoDB" id="199930at2759"/>
<name>A0A3N4LNQ6_9PEZI</name>
<feature type="transmembrane region" description="Helical" evidence="9">
    <location>
        <begin position="20"/>
        <end position="40"/>
    </location>
</feature>
<dbReference type="InterPro" id="IPR011701">
    <property type="entry name" value="MFS"/>
</dbReference>
<evidence type="ECO:0000313" key="10">
    <source>
        <dbReference type="EMBL" id="RPB19615.1"/>
    </source>
</evidence>
<dbReference type="InterPro" id="IPR036259">
    <property type="entry name" value="MFS_trans_sf"/>
</dbReference>
<organism evidence="10 11">
    <name type="scientific">Terfezia boudieri ATCC MYA-4762</name>
    <dbReference type="NCBI Taxonomy" id="1051890"/>
    <lineage>
        <taxon>Eukaryota</taxon>
        <taxon>Fungi</taxon>
        <taxon>Dikarya</taxon>
        <taxon>Ascomycota</taxon>
        <taxon>Pezizomycotina</taxon>
        <taxon>Pezizomycetes</taxon>
        <taxon>Pezizales</taxon>
        <taxon>Pezizaceae</taxon>
        <taxon>Terfezia</taxon>
    </lineage>
</organism>
<evidence type="ECO:0000256" key="1">
    <source>
        <dbReference type="ARBA" id="ARBA00004128"/>
    </source>
</evidence>
<evidence type="ECO:0000256" key="4">
    <source>
        <dbReference type="ARBA" id="ARBA00022554"/>
    </source>
</evidence>
<sequence>MRPLREPEQSARRRVQVIAFCSAMLNCLCAGSLLLFSLWAPIFQDKLGFSQLQINGISIAAEVGMYLPVPIFGAICDKYGPAKLSLLSAMFFGPAYLLAAHAFTNNLPFHIMLLAFVLIGCGTSSMYFSGVTTCAKNFTGNSRGIALALPIAAFGLSSLWEAQFVSRAFGGEGANGEPGGLNVARAFVFFAGLLLSVGLLGGCGLTILPEVKGQKDDQVGWREIGKKKGWLNESTRMFLTDPTMYLFAAGVFLTTGPGESFINNMGTIIRSLYTPDTAAAPTSIPIHLQQQNHISTATHVSIIALTSTIARLIAGSLSDYLAPTLPVGPPPPHAAEPGFLGWWNRYLGGKPTVSRMWLLIGFAGLMGMAQLFVAAGGVHQAGERFWLVSSAMGAGYGAVFTLAPTIVSLVWGVENFGTNWGIISVTPAVGATLYGVVFAMNYDNAGKAQEHILNMLGAYYHKAPNSAQGLLSMTVVNAGDGAPPAVCYGKECYDVAFWVMGGSVAAACGIWALAWRGWRARGTVV</sequence>
<keyword evidence="11" id="KW-1185">Reference proteome</keyword>
<feature type="transmembrane region" description="Helical" evidence="9">
    <location>
        <begin position="356"/>
        <end position="379"/>
    </location>
</feature>
<dbReference type="GO" id="GO:0022857">
    <property type="term" value="F:transmembrane transporter activity"/>
    <property type="evidence" value="ECO:0007669"/>
    <property type="project" value="InterPro"/>
</dbReference>
<dbReference type="FunCoup" id="A0A3N4LNQ6">
    <property type="interactions" value="16"/>
</dbReference>
<accession>A0A3N4LNQ6</accession>
<dbReference type="Proteomes" id="UP000267821">
    <property type="component" value="Unassembled WGS sequence"/>
</dbReference>
<evidence type="ECO:0000256" key="7">
    <source>
        <dbReference type="ARBA" id="ARBA00023136"/>
    </source>
</evidence>
<feature type="transmembrane region" description="Helical" evidence="9">
    <location>
        <begin position="52"/>
        <end position="72"/>
    </location>
</feature>
<keyword evidence="3" id="KW-0813">Transport</keyword>
<dbReference type="SUPFAM" id="SSF103473">
    <property type="entry name" value="MFS general substrate transporter"/>
    <property type="match status" value="1"/>
</dbReference>
<protein>
    <recommendedName>
        <fullName evidence="8">Probable transporter MCH1</fullName>
    </recommendedName>
</protein>
<dbReference type="STRING" id="1051890.A0A3N4LNQ6"/>
<evidence type="ECO:0000313" key="11">
    <source>
        <dbReference type="Proteomes" id="UP000267821"/>
    </source>
</evidence>
<evidence type="ECO:0000256" key="5">
    <source>
        <dbReference type="ARBA" id="ARBA00022692"/>
    </source>
</evidence>
<feature type="transmembrane region" description="Helical" evidence="9">
    <location>
        <begin position="84"/>
        <end position="103"/>
    </location>
</feature>
<feature type="transmembrane region" description="Helical" evidence="9">
    <location>
        <begin position="420"/>
        <end position="440"/>
    </location>
</feature>